<feature type="signal peptide" evidence="7">
    <location>
        <begin position="1"/>
        <end position="19"/>
    </location>
</feature>
<dbReference type="InterPro" id="IPR041542">
    <property type="entry name" value="GH43_C2"/>
</dbReference>
<dbReference type="Gene3D" id="2.60.120.200">
    <property type="match status" value="1"/>
</dbReference>
<feature type="site" description="Important for catalytic activity, responsible for pKa modulation of the active site Glu and correct orientation of both the proton donor and substrate" evidence="5">
    <location>
        <position position="170"/>
    </location>
</feature>
<evidence type="ECO:0000256" key="2">
    <source>
        <dbReference type="ARBA" id="ARBA00022801"/>
    </source>
</evidence>
<keyword evidence="2 6" id="KW-0378">Hydrolase</keyword>
<keyword evidence="7" id="KW-0732">Signal</keyword>
<dbReference type="InterPro" id="IPR023296">
    <property type="entry name" value="Glyco_hydro_beta-prop_sf"/>
</dbReference>
<evidence type="ECO:0000256" key="1">
    <source>
        <dbReference type="ARBA" id="ARBA00009865"/>
    </source>
</evidence>
<evidence type="ECO:0000256" key="5">
    <source>
        <dbReference type="PIRSR" id="PIRSR606710-2"/>
    </source>
</evidence>
<dbReference type="Proteomes" id="UP000292307">
    <property type="component" value="Chromosome"/>
</dbReference>
<dbReference type="GO" id="GO:0004553">
    <property type="term" value="F:hydrolase activity, hydrolyzing O-glycosyl compounds"/>
    <property type="evidence" value="ECO:0007669"/>
    <property type="project" value="InterPro"/>
</dbReference>
<dbReference type="Gene3D" id="2.115.10.20">
    <property type="entry name" value="Glycosyl hydrolase domain, family 43"/>
    <property type="match status" value="1"/>
</dbReference>
<dbReference type="CDD" id="cd18617">
    <property type="entry name" value="GH43_XynB-like"/>
    <property type="match status" value="1"/>
</dbReference>
<evidence type="ECO:0000313" key="12">
    <source>
        <dbReference type="Proteomes" id="UP000628442"/>
    </source>
</evidence>
<reference evidence="9" key="1">
    <citation type="journal article" date="2014" name="Int. J. Syst. Evol. Microbiol.">
        <title>Complete genome sequence of Corynebacterium casei LMG S-19264T (=DSM 44701T), isolated from a smear-ripened cheese.</title>
        <authorList>
            <consortium name="US DOE Joint Genome Institute (JGI-PGF)"/>
            <person name="Walter F."/>
            <person name="Albersmeier A."/>
            <person name="Kalinowski J."/>
            <person name="Ruckert C."/>
        </authorList>
    </citation>
    <scope>NUCLEOTIDE SEQUENCE</scope>
    <source>
        <strain evidence="9">KCTC 12343</strain>
    </source>
</reference>
<dbReference type="PANTHER" id="PTHR42812">
    <property type="entry name" value="BETA-XYLOSIDASE"/>
    <property type="match status" value="1"/>
</dbReference>
<dbReference type="InterPro" id="IPR006710">
    <property type="entry name" value="Glyco_hydro_43"/>
</dbReference>
<proteinExistence type="inferred from homology"/>
<comment type="similarity">
    <text evidence="1 6">Belongs to the glycosyl hydrolase 43 family.</text>
</comment>
<reference evidence="10 11" key="2">
    <citation type="submission" date="2019-02" db="EMBL/GenBank/DDBJ databases">
        <title>Draft Genome Sequences of Six Type Strains of the Genus Massilia.</title>
        <authorList>
            <person name="Miess H."/>
            <person name="Frediansyhah A."/>
            <person name="Gross H."/>
        </authorList>
    </citation>
    <scope>NUCLEOTIDE SEQUENCE [LARGE SCALE GENOMIC DNA]</scope>
    <source>
        <strain evidence="10 11">DSM 17472</strain>
    </source>
</reference>
<evidence type="ECO:0000256" key="4">
    <source>
        <dbReference type="PIRSR" id="PIRSR606710-1"/>
    </source>
</evidence>
<dbReference type="EMBL" id="CP036401">
    <property type="protein sequence ID" value="QBI02298.1"/>
    <property type="molecule type" value="Genomic_DNA"/>
</dbReference>
<dbReference type="Proteomes" id="UP000628442">
    <property type="component" value="Unassembled WGS sequence"/>
</dbReference>
<evidence type="ECO:0000313" key="10">
    <source>
        <dbReference type="EMBL" id="QBI02298.1"/>
    </source>
</evidence>
<evidence type="ECO:0000256" key="6">
    <source>
        <dbReference type="RuleBase" id="RU361187"/>
    </source>
</evidence>
<keyword evidence="3 6" id="KW-0326">Glycosidase</keyword>
<evidence type="ECO:0000313" key="9">
    <source>
        <dbReference type="EMBL" id="GGY67182.1"/>
    </source>
</evidence>
<reference evidence="9" key="3">
    <citation type="submission" date="2022-12" db="EMBL/GenBank/DDBJ databases">
        <authorList>
            <person name="Sun Q."/>
            <person name="Kim S."/>
        </authorList>
    </citation>
    <scope>NUCLEOTIDE SEQUENCE</scope>
    <source>
        <strain evidence="9">KCTC 12343</strain>
    </source>
</reference>
<feature type="active site" description="Proton donor" evidence="4">
    <location>
        <position position="234"/>
    </location>
</feature>
<dbReference type="EMBL" id="BMWV01000022">
    <property type="protein sequence ID" value="GGY67182.1"/>
    <property type="molecule type" value="Genomic_DNA"/>
</dbReference>
<evidence type="ECO:0000259" key="8">
    <source>
        <dbReference type="Pfam" id="PF17851"/>
    </source>
</evidence>
<dbReference type="InterPro" id="IPR051795">
    <property type="entry name" value="Glycosyl_Hydrlase_43"/>
</dbReference>
<gene>
    <name evidence="10" type="ORF">EYF70_16710</name>
    <name evidence="9" type="ORF">GCM10007387_56760</name>
</gene>
<keyword evidence="11" id="KW-1185">Reference proteome</keyword>
<accession>A0A411X033</accession>
<evidence type="ECO:0000256" key="7">
    <source>
        <dbReference type="SAM" id="SignalP"/>
    </source>
</evidence>
<feature type="domain" description="Beta-xylosidase C-terminal Concanavalin A-like" evidence="8">
    <location>
        <begin position="379"/>
        <end position="556"/>
    </location>
</feature>
<sequence>MRLPTASLAALLLAGSAHGADNPAASARFERFSYAGQTQERARPQPGEFVNPVLAGYYPDPSIVRAGDDYYMVASSFTNFPGLPVMHSKDLVTWTQVGNALDRPGQIDFTGVRGSQGIFAPDISYHDGRYYIITTCASCPGGVGNFIVTATNPAGPWSKPVTVQGLNGIDPSIFRDGEKMYVVHNDAPEGTPRYDGHRAIWITELDPASLQRIGKPKVLVDGGVDPKKNPIWIEAPHIFRKDGWYYLICAEGGTADNHSEVVFRSKDVMGPYVPGPVNPILTQRDLDPQRPNPVTTAGHAKFVQTQNGEWWAAFLATRPYPGNFYNIGRDTFLLPVTWKDGWPMILEQGKPIPYTHAKPNLPAQPAPAVPMNGDFAYVDEFDGPLSPGWMGLRTPRASVYDLKGGALVLHAGQPLGDLAGVPGFIGRRQQHHDATVSTVVDYAPQHDGDRAGLLAMQNDGAWMFLGLARVDGKRVVALYKSEGGKETLLGTAPAPDGRVELAMEMRGGQSAYRYRNGKDKGGQLKTLKTGVDVTFLSTQKAKGFVGVVVGPYVQANVVKQAAK</sequence>
<protein>
    <submittedName>
        <fullName evidence="9">Glycoside hydrolase 43 family protein</fullName>
    </submittedName>
    <submittedName>
        <fullName evidence="10">Glycoside hydrolase family 43 protein</fullName>
    </submittedName>
</protein>
<dbReference type="PANTHER" id="PTHR42812:SF12">
    <property type="entry name" value="BETA-XYLOSIDASE-RELATED"/>
    <property type="match status" value="1"/>
</dbReference>
<name>A0A411X033_9BURK</name>
<feature type="chain" id="PRO_5044601794" evidence="7">
    <location>
        <begin position="20"/>
        <end position="563"/>
    </location>
</feature>
<dbReference type="RefSeq" id="WP_131146413.1">
    <property type="nucleotide sequence ID" value="NZ_BMWV01000022.1"/>
</dbReference>
<dbReference type="OrthoDB" id="8866236at2"/>
<dbReference type="GO" id="GO:0005975">
    <property type="term" value="P:carbohydrate metabolic process"/>
    <property type="evidence" value="ECO:0007669"/>
    <property type="project" value="InterPro"/>
</dbReference>
<feature type="active site" description="Proton acceptor" evidence="4">
    <location>
        <position position="60"/>
    </location>
</feature>
<organism evidence="9 12">
    <name type="scientific">Pseudoduganella albidiflava</name>
    <dbReference type="NCBI Taxonomy" id="321983"/>
    <lineage>
        <taxon>Bacteria</taxon>
        <taxon>Pseudomonadati</taxon>
        <taxon>Pseudomonadota</taxon>
        <taxon>Betaproteobacteria</taxon>
        <taxon>Burkholderiales</taxon>
        <taxon>Oxalobacteraceae</taxon>
        <taxon>Telluria group</taxon>
        <taxon>Pseudoduganella</taxon>
    </lineage>
</organism>
<dbReference type="Pfam" id="PF04616">
    <property type="entry name" value="Glyco_hydro_43"/>
    <property type="match status" value="1"/>
</dbReference>
<dbReference type="Pfam" id="PF17851">
    <property type="entry name" value="GH43_C2"/>
    <property type="match status" value="1"/>
</dbReference>
<dbReference type="AlphaFoldDB" id="A0A411X033"/>
<dbReference type="InterPro" id="IPR013320">
    <property type="entry name" value="ConA-like_dom_sf"/>
</dbReference>
<evidence type="ECO:0000313" key="11">
    <source>
        <dbReference type="Proteomes" id="UP000292307"/>
    </source>
</evidence>
<evidence type="ECO:0000256" key="3">
    <source>
        <dbReference type="ARBA" id="ARBA00023295"/>
    </source>
</evidence>
<dbReference type="SUPFAM" id="SSF75005">
    <property type="entry name" value="Arabinanase/levansucrase/invertase"/>
    <property type="match status" value="1"/>
</dbReference>
<dbReference type="SUPFAM" id="SSF49899">
    <property type="entry name" value="Concanavalin A-like lectins/glucanases"/>
    <property type="match status" value="1"/>
</dbReference>